<feature type="chain" id="PRO_5007100163" evidence="1">
    <location>
        <begin position="25"/>
        <end position="103"/>
    </location>
</feature>
<keyword evidence="2" id="KW-0496">Mitochondrion</keyword>
<organism evidence="2">
    <name type="scientific">Picea glauca</name>
    <name type="common">White spruce</name>
    <name type="synonym">Pinus glauca</name>
    <dbReference type="NCBI Taxonomy" id="3330"/>
    <lineage>
        <taxon>Eukaryota</taxon>
        <taxon>Viridiplantae</taxon>
        <taxon>Streptophyta</taxon>
        <taxon>Embryophyta</taxon>
        <taxon>Tracheophyta</taxon>
        <taxon>Spermatophyta</taxon>
        <taxon>Pinopsida</taxon>
        <taxon>Pinidae</taxon>
        <taxon>Conifers I</taxon>
        <taxon>Pinales</taxon>
        <taxon>Pinaceae</taxon>
        <taxon>Picea</taxon>
    </lineage>
</organism>
<name>A0A101LYH2_PICGL</name>
<keyword evidence="1" id="KW-0732">Signal</keyword>
<proteinExistence type="predicted"/>
<sequence>MRKNSRRVVLLWLFWLRNGRLARARQRMNELSRSYLPPYRSHGRRPGVRLYKSISLLRKLVNPGKCSFHNWKEKDQIDTLYVRPVNRIDWTNQAKQIPRVKHS</sequence>
<geneLocation type="mitochondrion" evidence="2"/>
<feature type="signal peptide" evidence="1">
    <location>
        <begin position="1"/>
        <end position="24"/>
    </location>
</feature>
<comment type="caution">
    <text evidence="2">The sequence shown here is derived from an EMBL/GenBank/DDBJ whole genome shotgun (WGS) entry which is preliminary data.</text>
</comment>
<gene>
    <name evidence="2" type="ORF">ABT39_MTgene5891</name>
</gene>
<dbReference type="AlphaFoldDB" id="A0A101LYH2"/>
<accession>A0A101LYH2</accession>
<dbReference type="EMBL" id="LKAM01000007">
    <property type="protein sequence ID" value="KUM47704.1"/>
    <property type="molecule type" value="Genomic_DNA"/>
</dbReference>
<evidence type="ECO:0000313" key="2">
    <source>
        <dbReference type="EMBL" id="KUM47704.1"/>
    </source>
</evidence>
<evidence type="ECO:0000256" key="1">
    <source>
        <dbReference type="SAM" id="SignalP"/>
    </source>
</evidence>
<reference evidence="2" key="1">
    <citation type="journal article" date="2015" name="Genome Biol. Evol.">
        <title>Organellar Genomes of White Spruce (Picea glauca): Assembly and Annotation.</title>
        <authorList>
            <person name="Jackman S.D."/>
            <person name="Warren R.L."/>
            <person name="Gibb E.A."/>
            <person name="Vandervalk B.P."/>
            <person name="Mohamadi H."/>
            <person name="Chu J."/>
            <person name="Raymond A."/>
            <person name="Pleasance S."/>
            <person name="Coope R."/>
            <person name="Wildung M.R."/>
            <person name="Ritland C.E."/>
            <person name="Bousquet J."/>
            <person name="Jones S.J."/>
            <person name="Bohlmann J."/>
            <person name="Birol I."/>
        </authorList>
    </citation>
    <scope>NUCLEOTIDE SEQUENCE [LARGE SCALE GENOMIC DNA]</scope>
    <source>
        <tissue evidence="2">Flushing bud</tissue>
    </source>
</reference>
<protein>
    <submittedName>
        <fullName evidence="2">Uncharacterized protein</fullName>
    </submittedName>
</protein>